<evidence type="ECO:0000256" key="7">
    <source>
        <dbReference type="ARBA" id="ARBA00022779"/>
    </source>
</evidence>
<protein>
    <recommendedName>
        <fullName evidence="10">Flagellar protein FliL</fullName>
    </recommendedName>
</protein>
<keyword evidence="9 10" id="KW-0472">Membrane</keyword>
<name>A0A7S9LVT5_9RHOB</name>
<evidence type="ECO:0000256" key="4">
    <source>
        <dbReference type="ARBA" id="ARBA00022475"/>
    </source>
</evidence>
<evidence type="ECO:0000256" key="9">
    <source>
        <dbReference type="ARBA" id="ARBA00023136"/>
    </source>
</evidence>
<keyword evidence="6" id="KW-0812">Transmembrane</keyword>
<keyword evidence="7 10" id="KW-0283">Flagellar rotation</keyword>
<evidence type="ECO:0000256" key="3">
    <source>
        <dbReference type="ARBA" id="ARBA00008281"/>
    </source>
</evidence>
<dbReference type="GO" id="GO:0009425">
    <property type="term" value="C:bacterial-type flagellum basal body"/>
    <property type="evidence" value="ECO:0007669"/>
    <property type="project" value="InterPro"/>
</dbReference>
<keyword evidence="11" id="KW-0969">Cilium</keyword>
<evidence type="ECO:0000256" key="6">
    <source>
        <dbReference type="ARBA" id="ARBA00022692"/>
    </source>
</evidence>
<gene>
    <name evidence="11" type="ORF">I0K15_15470</name>
</gene>
<evidence type="ECO:0000256" key="1">
    <source>
        <dbReference type="ARBA" id="ARBA00002254"/>
    </source>
</evidence>
<proteinExistence type="inferred from homology"/>
<dbReference type="AlphaFoldDB" id="A0A7S9LVT5"/>
<accession>A0A7S9LVT5</accession>
<comment type="similarity">
    <text evidence="3 10">Belongs to the FliL family.</text>
</comment>
<keyword evidence="11" id="KW-0282">Flagellum</keyword>
<evidence type="ECO:0000256" key="10">
    <source>
        <dbReference type="RuleBase" id="RU364125"/>
    </source>
</evidence>
<dbReference type="EMBL" id="CP064942">
    <property type="protein sequence ID" value="QPH56237.1"/>
    <property type="molecule type" value="Genomic_DNA"/>
</dbReference>
<evidence type="ECO:0000313" key="12">
    <source>
        <dbReference type="Proteomes" id="UP000594800"/>
    </source>
</evidence>
<dbReference type="InterPro" id="IPR005503">
    <property type="entry name" value="FliL"/>
</dbReference>
<dbReference type="KEGG" id="poz:I0K15_15470"/>
<keyword evidence="4" id="KW-1003">Cell membrane</keyword>
<reference evidence="11 12" key="1">
    <citation type="submission" date="2020-11" db="EMBL/GenBank/DDBJ databases">
        <title>Description of Pontivivens ytuae sp. nov. isolated from deep sea sediment of Mariana Trench.</title>
        <authorList>
            <person name="Wang Z."/>
            <person name="Sun Q.-L."/>
            <person name="Xu X.-D."/>
            <person name="Tang Y.-Z."/>
            <person name="Zhang J."/>
        </authorList>
    </citation>
    <scope>NUCLEOTIDE SEQUENCE [LARGE SCALE GENOMIC DNA]</scope>
    <source>
        <strain evidence="11 12">MT2928</strain>
    </source>
</reference>
<evidence type="ECO:0000313" key="11">
    <source>
        <dbReference type="EMBL" id="QPH56237.1"/>
    </source>
</evidence>
<keyword evidence="10" id="KW-0997">Cell inner membrane</keyword>
<dbReference type="PANTHER" id="PTHR35091:SF2">
    <property type="entry name" value="FLAGELLAR PROTEIN FLIL"/>
    <property type="match status" value="1"/>
</dbReference>
<dbReference type="GO" id="GO:0005886">
    <property type="term" value="C:plasma membrane"/>
    <property type="evidence" value="ECO:0007669"/>
    <property type="project" value="UniProtKB-SubCell"/>
</dbReference>
<comment type="function">
    <text evidence="1 10">Controls the rotational direction of flagella during chemotaxis.</text>
</comment>
<keyword evidence="5 10" id="KW-0145">Chemotaxis</keyword>
<dbReference type="Pfam" id="PF03748">
    <property type="entry name" value="FliL"/>
    <property type="match status" value="1"/>
</dbReference>
<keyword evidence="8" id="KW-1133">Transmembrane helix</keyword>
<comment type="subcellular location">
    <subcellularLocation>
        <location evidence="10">Cell inner membrane</location>
    </subcellularLocation>
    <subcellularLocation>
        <location evidence="2">Cell membrane</location>
        <topology evidence="2">Single-pass membrane protein</topology>
    </subcellularLocation>
</comment>
<keyword evidence="11" id="KW-0966">Cell projection</keyword>
<evidence type="ECO:0000256" key="2">
    <source>
        <dbReference type="ARBA" id="ARBA00004162"/>
    </source>
</evidence>
<dbReference type="GO" id="GO:0071978">
    <property type="term" value="P:bacterial-type flagellum-dependent swarming motility"/>
    <property type="evidence" value="ECO:0007669"/>
    <property type="project" value="TreeGrafter"/>
</dbReference>
<evidence type="ECO:0000256" key="8">
    <source>
        <dbReference type="ARBA" id="ARBA00022989"/>
    </source>
</evidence>
<dbReference type="PANTHER" id="PTHR35091">
    <property type="entry name" value="FLAGELLAR PROTEIN FLIL"/>
    <property type="match status" value="1"/>
</dbReference>
<dbReference type="GO" id="GO:0006935">
    <property type="term" value="P:chemotaxis"/>
    <property type="evidence" value="ECO:0007669"/>
    <property type="project" value="UniProtKB-KW"/>
</dbReference>
<dbReference type="Proteomes" id="UP000594800">
    <property type="component" value="Chromosome"/>
</dbReference>
<evidence type="ECO:0000256" key="5">
    <source>
        <dbReference type="ARBA" id="ARBA00022500"/>
    </source>
</evidence>
<organism evidence="11 12">
    <name type="scientific">Pontivivens ytuae</name>
    <dbReference type="NCBI Taxonomy" id="2789856"/>
    <lineage>
        <taxon>Bacteria</taxon>
        <taxon>Pseudomonadati</taxon>
        <taxon>Pseudomonadota</taxon>
        <taxon>Alphaproteobacteria</taxon>
        <taxon>Rhodobacterales</taxon>
        <taxon>Paracoccaceae</taxon>
        <taxon>Pontivivens</taxon>
    </lineage>
</organism>
<keyword evidence="12" id="KW-1185">Reference proteome</keyword>
<sequence length="150" mass="16622">MLILGVLLALVAGGGAFYVVRFDPLQLLAQEMAEGEMEMAAPEPVTPLPEMQFVALDPMLVSLGPVATRQVRHLRFAATLEVHPQYAEEVEQLRPRLADVLTTYLRAVDTADLEDPAALVRLRAQMLRRMQVVSGQGRVRDILITEFVLS</sequence>